<evidence type="ECO:0000256" key="3">
    <source>
        <dbReference type="ARBA" id="ARBA00011977"/>
    </source>
</evidence>
<organism evidence="8 9">
    <name type="scientific">Enorma phocaeensis</name>
    <dbReference type="NCBI Taxonomy" id="1871019"/>
    <lineage>
        <taxon>Bacteria</taxon>
        <taxon>Bacillati</taxon>
        <taxon>Actinomycetota</taxon>
        <taxon>Coriobacteriia</taxon>
        <taxon>Coriobacteriales</taxon>
        <taxon>Coriobacteriaceae</taxon>
        <taxon>Enorma</taxon>
    </lineage>
</organism>
<keyword evidence="4 8" id="KW-0489">Methyltransferase</keyword>
<dbReference type="InterPro" id="IPR029063">
    <property type="entry name" value="SAM-dependent_MTases_sf"/>
</dbReference>
<name>A0ABT7V7M4_9ACTN</name>
<reference evidence="8 9" key="2">
    <citation type="submission" date="2023-06" db="EMBL/GenBank/DDBJ databases">
        <authorList>
            <person name="Zeman M."/>
            <person name="Kubasova T."/>
            <person name="Jahodarova E."/>
            <person name="Nykrynova M."/>
            <person name="Rychlik I."/>
        </authorList>
    </citation>
    <scope>NUCLEOTIDE SEQUENCE [LARGE SCALE GENOMIC DNA]</scope>
    <source>
        <strain evidence="8 9">154_Feed</strain>
    </source>
</reference>
<dbReference type="RefSeq" id="WP_289544499.1">
    <property type="nucleotide sequence ID" value="NZ_JAUDDZ010000003.1"/>
</dbReference>
<comment type="function">
    <text evidence="2">Catalyzes the formation of N(7)-methylguanine at position 46 (m7G46) in tRNA.</text>
</comment>
<evidence type="ECO:0000256" key="7">
    <source>
        <dbReference type="ARBA" id="ARBA00022694"/>
    </source>
</evidence>
<keyword evidence="7" id="KW-0819">tRNA processing</keyword>
<dbReference type="SUPFAM" id="SSF53335">
    <property type="entry name" value="S-adenosyl-L-methionine-dependent methyltransferases"/>
    <property type="match status" value="1"/>
</dbReference>
<keyword evidence="5" id="KW-0808">Transferase</keyword>
<dbReference type="Proteomes" id="UP001529421">
    <property type="component" value="Unassembled WGS sequence"/>
</dbReference>
<evidence type="ECO:0000256" key="6">
    <source>
        <dbReference type="ARBA" id="ARBA00022691"/>
    </source>
</evidence>
<keyword evidence="6" id="KW-0949">S-adenosyl-L-methionine</keyword>
<keyword evidence="9" id="KW-1185">Reference proteome</keyword>
<comment type="caution">
    <text evidence="8">The sequence shown here is derived from an EMBL/GenBank/DDBJ whole genome shotgun (WGS) entry which is preliminary data.</text>
</comment>
<gene>
    <name evidence="8" type="ORF">QUW28_03095</name>
</gene>
<protein>
    <recommendedName>
        <fullName evidence="3">tRNA (guanine(46)-N(7))-methyltransferase</fullName>
        <ecNumber evidence="3">2.1.1.33</ecNumber>
    </recommendedName>
</protein>
<dbReference type="EMBL" id="JAUDDZ010000003">
    <property type="protein sequence ID" value="MDM8274492.1"/>
    <property type="molecule type" value="Genomic_DNA"/>
</dbReference>
<dbReference type="GO" id="GO:0032259">
    <property type="term" value="P:methylation"/>
    <property type="evidence" value="ECO:0007669"/>
    <property type="project" value="UniProtKB-KW"/>
</dbReference>
<dbReference type="InterPro" id="IPR003358">
    <property type="entry name" value="tRNA_(Gua-N-7)_MeTrfase_Trmb"/>
</dbReference>
<dbReference type="CDD" id="cd02440">
    <property type="entry name" value="AdoMet_MTases"/>
    <property type="match status" value="1"/>
</dbReference>
<evidence type="ECO:0000256" key="4">
    <source>
        <dbReference type="ARBA" id="ARBA00022603"/>
    </source>
</evidence>
<evidence type="ECO:0000313" key="9">
    <source>
        <dbReference type="Proteomes" id="UP001529421"/>
    </source>
</evidence>
<accession>A0ABT7V7M4</accession>
<dbReference type="EC" id="2.1.1.33" evidence="3"/>
<evidence type="ECO:0000256" key="1">
    <source>
        <dbReference type="ARBA" id="ARBA00000142"/>
    </source>
</evidence>
<dbReference type="Pfam" id="PF02390">
    <property type="entry name" value="Methyltransf_4"/>
    <property type="match status" value="1"/>
</dbReference>
<dbReference type="PANTHER" id="PTHR23417">
    <property type="entry name" value="3-DEOXY-D-MANNO-OCTULOSONIC-ACID TRANSFERASE/TRNA GUANINE-N 7 - -METHYLTRANSFERASE"/>
    <property type="match status" value="1"/>
</dbReference>
<dbReference type="Gene3D" id="3.40.50.150">
    <property type="entry name" value="Vaccinia Virus protein VP39"/>
    <property type="match status" value="1"/>
</dbReference>
<reference evidence="9" key="1">
    <citation type="submission" date="2023-06" db="EMBL/GenBank/DDBJ databases">
        <title>Identification and characterization of horizontal gene transfer across gut microbiota members of farm animals based on homology search.</title>
        <authorList>
            <person name="Zeman M."/>
            <person name="Kubasova T."/>
            <person name="Jahodarova E."/>
            <person name="Nykrynova M."/>
            <person name="Rychlik I."/>
        </authorList>
    </citation>
    <scope>NUCLEOTIDE SEQUENCE [LARGE SCALE GENOMIC DNA]</scope>
    <source>
        <strain evidence="9">154_Feed</strain>
    </source>
</reference>
<comment type="catalytic activity">
    <reaction evidence="1">
        <text>guanosine(46) in tRNA + S-adenosyl-L-methionine = N(7)-methylguanosine(46) in tRNA + S-adenosyl-L-homocysteine</text>
        <dbReference type="Rhea" id="RHEA:42708"/>
        <dbReference type="Rhea" id="RHEA-COMP:10188"/>
        <dbReference type="Rhea" id="RHEA-COMP:10189"/>
        <dbReference type="ChEBI" id="CHEBI:57856"/>
        <dbReference type="ChEBI" id="CHEBI:59789"/>
        <dbReference type="ChEBI" id="CHEBI:74269"/>
        <dbReference type="ChEBI" id="CHEBI:74480"/>
        <dbReference type="EC" id="2.1.1.33"/>
    </reaction>
</comment>
<dbReference type="PROSITE" id="PS51625">
    <property type="entry name" value="SAM_MT_TRMB"/>
    <property type="match status" value="1"/>
</dbReference>
<sequence>MGVTHIRTPKNFVLEERLERYADGFETHPESLAGRWAEACYPLRSGTCDCRRDGQAKMRGDAPGSSASPCRHRRFDHVELDLGCGKGAYIIQAARQRPDTLFLGMDAEPLCIAYAAQYILESGLPNVLAIPRGADSVPRVFAKGELSGITLNFSTPFPRAHDVRRRLTTAARLDAYRGVLAPGGTITLRTDSQPLRDWTLTQLAAAGYKTLWTSDDTRAEHPELPTTEYESRLVDRGARVWGVCATPGDAPSREQLESALEADPSLMSYLPDDLENLDYVPLGMEDAVRNFINRRRRAAMGARQKH</sequence>
<dbReference type="GO" id="GO:0008168">
    <property type="term" value="F:methyltransferase activity"/>
    <property type="evidence" value="ECO:0007669"/>
    <property type="project" value="UniProtKB-KW"/>
</dbReference>
<dbReference type="PANTHER" id="PTHR23417:SF14">
    <property type="entry name" value="PENTACOTRIPEPTIDE-REPEAT REGION OF PRORP DOMAIN-CONTAINING PROTEIN"/>
    <property type="match status" value="1"/>
</dbReference>
<proteinExistence type="predicted"/>
<evidence type="ECO:0000256" key="5">
    <source>
        <dbReference type="ARBA" id="ARBA00022679"/>
    </source>
</evidence>
<evidence type="ECO:0000313" key="8">
    <source>
        <dbReference type="EMBL" id="MDM8274492.1"/>
    </source>
</evidence>
<evidence type="ECO:0000256" key="2">
    <source>
        <dbReference type="ARBA" id="ARBA00003015"/>
    </source>
</evidence>